<feature type="compositionally biased region" description="Basic residues" evidence="1">
    <location>
        <begin position="18"/>
        <end position="28"/>
    </location>
</feature>
<reference evidence="2 3" key="1">
    <citation type="journal article" date="2018" name="Front. Plant Sci.">
        <title>Red Clover (Trifolium pratense) and Zigzag Clover (T. medium) - A Picture of Genomic Similarities and Differences.</title>
        <authorList>
            <person name="Dluhosova J."/>
            <person name="Istvanek J."/>
            <person name="Nedelnik J."/>
            <person name="Repkova J."/>
        </authorList>
    </citation>
    <scope>NUCLEOTIDE SEQUENCE [LARGE SCALE GENOMIC DNA]</scope>
    <source>
        <strain evidence="3">cv. 10/8</strain>
        <tissue evidence="2">Leaf</tissue>
    </source>
</reference>
<dbReference type="EMBL" id="LXQA011429248">
    <property type="protein sequence ID" value="MCI96956.1"/>
    <property type="molecule type" value="Genomic_DNA"/>
</dbReference>
<keyword evidence="3" id="KW-1185">Reference proteome</keyword>
<comment type="caution">
    <text evidence="2">The sequence shown here is derived from an EMBL/GenBank/DDBJ whole genome shotgun (WGS) entry which is preliminary data.</text>
</comment>
<name>A0A392W9M4_9FABA</name>
<feature type="non-terminal residue" evidence="2">
    <location>
        <position position="1"/>
    </location>
</feature>
<organism evidence="2 3">
    <name type="scientific">Trifolium medium</name>
    <dbReference type="NCBI Taxonomy" id="97028"/>
    <lineage>
        <taxon>Eukaryota</taxon>
        <taxon>Viridiplantae</taxon>
        <taxon>Streptophyta</taxon>
        <taxon>Embryophyta</taxon>
        <taxon>Tracheophyta</taxon>
        <taxon>Spermatophyta</taxon>
        <taxon>Magnoliopsida</taxon>
        <taxon>eudicotyledons</taxon>
        <taxon>Gunneridae</taxon>
        <taxon>Pentapetalae</taxon>
        <taxon>rosids</taxon>
        <taxon>fabids</taxon>
        <taxon>Fabales</taxon>
        <taxon>Fabaceae</taxon>
        <taxon>Papilionoideae</taxon>
        <taxon>50 kb inversion clade</taxon>
        <taxon>NPAAA clade</taxon>
        <taxon>Hologalegina</taxon>
        <taxon>IRL clade</taxon>
        <taxon>Trifolieae</taxon>
        <taxon>Trifolium</taxon>
    </lineage>
</organism>
<evidence type="ECO:0000313" key="3">
    <source>
        <dbReference type="Proteomes" id="UP000265520"/>
    </source>
</evidence>
<proteinExistence type="predicted"/>
<feature type="compositionally biased region" description="Polar residues" evidence="1">
    <location>
        <begin position="29"/>
        <end position="39"/>
    </location>
</feature>
<dbReference type="Proteomes" id="UP000265520">
    <property type="component" value="Unassembled WGS sequence"/>
</dbReference>
<protein>
    <submittedName>
        <fullName evidence="2">Uncharacterized protein</fullName>
    </submittedName>
</protein>
<feature type="region of interest" description="Disordered" evidence="1">
    <location>
        <begin position="1"/>
        <end position="39"/>
    </location>
</feature>
<evidence type="ECO:0000256" key="1">
    <source>
        <dbReference type="SAM" id="MobiDB-lite"/>
    </source>
</evidence>
<sequence>RSNETVGAGTLPALNHGSHPRRRRRRLRQSTTIGNLMRR</sequence>
<accession>A0A392W9M4</accession>
<evidence type="ECO:0000313" key="2">
    <source>
        <dbReference type="EMBL" id="MCI96956.1"/>
    </source>
</evidence>
<dbReference type="AlphaFoldDB" id="A0A392W9M4"/>